<feature type="region of interest" description="Disordered" evidence="1">
    <location>
        <begin position="92"/>
        <end position="128"/>
    </location>
</feature>
<dbReference type="EMBL" id="KL647501">
    <property type="protein sequence ID" value="KEY74658.1"/>
    <property type="molecule type" value="Genomic_DNA"/>
</dbReference>
<organism evidence="2 3">
    <name type="scientific">Stachybotrys chartarum (strain CBS 109288 / IBT 7711)</name>
    <name type="common">Toxic black mold</name>
    <name type="synonym">Stilbospora chartarum</name>
    <dbReference type="NCBI Taxonomy" id="1280523"/>
    <lineage>
        <taxon>Eukaryota</taxon>
        <taxon>Fungi</taxon>
        <taxon>Dikarya</taxon>
        <taxon>Ascomycota</taxon>
        <taxon>Pezizomycotina</taxon>
        <taxon>Sordariomycetes</taxon>
        <taxon>Hypocreomycetidae</taxon>
        <taxon>Hypocreales</taxon>
        <taxon>Stachybotryaceae</taxon>
        <taxon>Stachybotrys</taxon>
    </lineage>
</organism>
<dbReference type="AlphaFoldDB" id="A0A084BAS9"/>
<keyword evidence="3" id="KW-1185">Reference proteome</keyword>
<dbReference type="SUPFAM" id="SSF48403">
    <property type="entry name" value="Ankyrin repeat"/>
    <property type="match status" value="1"/>
</dbReference>
<evidence type="ECO:0000256" key="1">
    <source>
        <dbReference type="SAM" id="MobiDB-lite"/>
    </source>
</evidence>
<name>A0A084BAS9_STACB</name>
<gene>
    <name evidence="2" type="ORF">S7711_08425</name>
</gene>
<dbReference type="InterPro" id="IPR002110">
    <property type="entry name" value="Ankyrin_rpt"/>
</dbReference>
<dbReference type="InterPro" id="IPR051616">
    <property type="entry name" value="Cul2-RING_E3_ligase_SR"/>
</dbReference>
<dbReference type="Gene3D" id="1.25.40.20">
    <property type="entry name" value="Ankyrin repeat-containing domain"/>
    <property type="match status" value="1"/>
</dbReference>
<evidence type="ECO:0000313" key="2">
    <source>
        <dbReference type="EMBL" id="KEY74658.1"/>
    </source>
</evidence>
<protein>
    <submittedName>
        <fullName evidence="2">Uncharacterized protein</fullName>
    </submittedName>
</protein>
<evidence type="ECO:0000313" key="3">
    <source>
        <dbReference type="Proteomes" id="UP000028045"/>
    </source>
</evidence>
<dbReference type="Proteomes" id="UP000028045">
    <property type="component" value="Unassembled WGS sequence"/>
</dbReference>
<proteinExistence type="predicted"/>
<dbReference type="InterPro" id="IPR036770">
    <property type="entry name" value="Ankyrin_rpt-contain_sf"/>
</dbReference>
<sequence>MLSDTIVVVHEKVLDLELVWERVWVGGYYHTALQAAATSGNRKCVELLLEHHVNVDSGPGGVHGIALQAAAATGHDDVVRVLLEKQADPNINALEDAGECNPELPNDEDRPLNTPRASSDIVPEKQGGIPYLPRKSSSYFNASGFFHGSSARPPIDDVEKETPEEMQLVEKRPAINLKKLAKVSSPSIPSLPMFN</sequence>
<reference evidence="2 3" key="1">
    <citation type="journal article" date="2014" name="BMC Genomics">
        <title>Comparative genome sequencing reveals chemotype-specific gene clusters in the toxigenic black mold Stachybotrys.</title>
        <authorList>
            <person name="Semeiks J."/>
            <person name="Borek D."/>
            <person name="Otwinowski Z."/>
            <person name="Grishin N.V."/>
        </authorList>
    </citation>
    <scope>NUCLEOTIDE SEQUENCE [LARGE SCALE GENOMIC DNA]</scope>
    <source>
        <strain evidence="3">CBS 109288 / IBT 7711</strain>
    </source>
</reference>
<dbReference type="PANTHER" id="PTHR46224">
    <property type="entry name" value="ANKYRIN REPEAT FAMILY PROTEIN"/>
    <property type="match status" value="1"/>
</dbReference>
<dbReference type="PANTHER" id="PTHR46224:SF64">
    <property type="entry name" value="IQ MOTIF AND ANKYRIN REPEAT DOMAIN-CONTAINING PROTEIN 1"/>
    <property type="match status" value="1"/>
</dbReference>
<dbReference type="Pfam" id="PF12796">
    <property type="entry name" value="Ank_2"/>
    <property type="match status" value="1"/>
</dbReference>
<dbReference type="HOGENOM" id="CLU_1485517_0_0_1"/>
<dbReference type="SMART" id="SM00248">
    <property type="entry name" value="ANK"/>
    <property type="match status" value="2"/>
</dbReference>
<accession>A0A084BAS9</accession>